<proteinExistence type="evidence at transcript level"/>
<accession>I3SSY4</accession>
<protein>
    <submittedName>
        <fullName evidence="1">Uncharacterized protein</fullName>
    </submittedName>
</protein>
<dbReference type="AlphaFoldDB" id="I3SSY4"/>
<evidence type="ECO:0000313" key="1">
    <source>
        <dbReference type="EMBL" id="AFK43376.1"/>
    </source>
</evidence>
<dbReference type="EMBL" id="BT143582">
    <property type="protein sequence ID" value="AFK43376.1"/>
    <property type="molecule type" value="mRNA"/>
</dbReference>
<name>I3SSY4_LOTJA</name>
<sequence>MYRNIKPRVAKITWRFSSLSPIIPSPPAKHIRRGFRDFKIGRHLKPNDGFSLSFITIRERGWVFIGKIHGVVSSWCN</sequence>
<reference evidence="1" key="1">
    <citation type="submission" date="2012-05" db="EMBL/GenBank/DDBJ databases">
        <authorList>
            <person name="Krishnakumar V."/>
            <person name="Cheung F."/>
            <person name="Xiao Y."/>
            <person name="Chan A."/>
            <person name="Moskal W.A."/>
            <person name="Town C.D."/>
        </authorList>
    </citation>
    <scope>NUCLEOTIDE SEQUENCE</scope>
</reference>
<organism evidence="1">
    <name type="scientific">Lotus japonicus</name>
    <name type="common">Lotus corniculatus var. japonicus</name>
    <dbReference type="NCBI Taxonomy" id="34305"/>
    <lineage>
        <taxon>Eukaryota</taxon>
        <taxon>Viridiplantae</taxon>
        <taxon>Streptophyta</taxon>
        <taxon>Embryophyta</taxon>
        <taxon>Tracheophyta</taxon>
        <taxon>Spermatophyta</taxon>
        <taxon>Magnoliopsida</taxon>
        <taxon>eudicotyledons</taxon>
        <taxon>Gunneridae</taxon>
        <taxon>Pentapetalae</taxon>
        <taxon>rosids</taxon>
        <taxon>fabids</taxon>
        <taxon>Fabales</taxon>
        <taxon>Fabaceae</taxon>
        <taxon>Papilionoideae</taxon>
        <taxon>50 kb inversion clade</taxon>
        <taxon>NPAAA clade</taxon>
        <taxon>Hologalegina</taxon>
        <taxon>robinioid clade</taxon>
        <taxon>Loteae</taxon>
        <taxon>Lotus</taxon>
    </lineage>
</organism>